<dbReference type="Pfam" id="PF00010">
    <property type="entry name" value="HLH"/>
    <property type="match status" value="1"/>
</dbReference>
<feature type="domain" description="BHLH" evidence="4">
    <location>
        <begin position="4"/>
        <end position="56"/>
    </location>
</feature>
<feature type="region of interest" description="Disordered" evidence="3">
    <location>
        <begin position="141"/>
        <end position="221"/>
    </location>
</feature>
<dbReference type="InterPro" id="IPR011598">
    <property type="entry name" value="bHLH_dom"/>
</dbReference>
<dbReference type="PANTHER" id="PTHR13935">
    <property type="entry name" value="ACHAETE-SCUTE TRANSCRIPTION FACTOR-RELATED"/>
    <property type="match status" value="1"/>
</dbReference>
<feature type="region of interest" description="Disordered" evidence="3">
    <location>
        <begin position="1809"/>
        <end position="1832"/>
    </location>
</feature>
<feature type="compositionally biased region" description="Basic and acidic residues" evidence="3">
    <location>
        <begin position="451"/>
        <end position="465"/>
    </location>
</feature>
<keyword evidence="1" id="KW-0524">Neurogenesis</keyword>
<keyword evidence="5" id="KW-1185">Reference proteome</keyword>
<feature type="region of interest" description="Disordered" evidence="3">
    <location>
        <begin position="1556"/>
        <end position="1578"/>
    </location>
</feature>
<feature type="compositionally biased region" description="Polar residues" evidence="3">
    <location>
        <begin position="1491"/>
        <end position="1535"/>
    </location>
</feature>
<feature type="region of interest" description="Disordered" evidence="3">
    <location>
        <begin position="1203"/>
        <end position="1249"/>
    </location>
</feature>
<feature type="region of interest" description="Disordered" evidence="3">
    <location>
        <begin position="1485"/>
        <end position="1544"/>
    </location>
</feature>
<keyword evidence="2" id="KW-0238">DNA-binding</keyword>
<dbReference type="GO" id="GO:0000977">
    <property type="term" value="F:RNA polymerase II transcription regulatory region sequence-specific DNA binding"/>
    <property type="evidence" value="ECO:0007669"/>
    <property type="project" value="TreeGrafter"/>
</dbReference>
<evidence type="ECO:0000256" key="3">
    <source>
        <dbReference type="SAM" id="MobiDB-lite"/>
    </source>
</evidence>
<organism evidence="5 6">
    <name type="scientific">Bombus vosnesenskii</name>
    <dbReference type="NCBI Taxonomy" id="207650"/>
    <lineage>
        <taxon>Eukaryota</taxon>
        <taxon>Metazoa</taxon>
        <taxon>Ecdysozoa</taxon>
        <taxon>Arthropoda</taxon>
        <taxon>Hexapoda</taxon>
        <taxon>Insecta</taxon>
        <taxon>Pterygota</taxon>
        <taxon>Neoptera</taxon>
        <taxon>Endopterygota</taxon>
        <taxon>Hymenoptera</taxon>
        <taxon>Apocrita</taxon>
        <taxon>Aculeata</taxon>
        <taxon>Apoidea</taxon>
        <taxon>Anthophila</taxon>
        <taxon>Apidae</taxon>
        <taxon>Bombus</taxon>
        <taxon>Pyrobombus</taxon>
    </lineage>
</organism>
<evidence type="ECO:0000313" key="5">
    <source>
        <dbReference type="Proteomes" id="UP000504631"/>
    </source>
</evidence>
<dbReference type="InterPro" id="IPR015660">
    <property type="entry name" value="MASH1/Ascl1a-like"/>
</dbReference>
<dbReference type="GO" id="GO:0090575">
    <property type="term" value="C:RNA polymerase II transcription regulator complex"/>
    <property type="evidence" value="ECO:0007669"/>
    <property type="project" value="TreeGrafter"/>
</dbReference>
<feature type="compositionally biased region" description="Basic and acidic residues" evidence="3">
    <location>
        <begin position="489"/>
        <end position="503"/>
    </location>
</feature>
<feature type="compositionally biased region" description="Basic residues" evidence="3">
    <location>
        <begin position="1873"/>
        <end position="1892"/>
    </location>
</feature>
<feature type="region of interest" description="Disordered" evidence="3">
    <location>
        <begin position="246"/>
        <end position="265"/>
    </location>
</feature>
<evidence type="ECO:0000256" key="1">
    <source>
        <dbReference type="ARBA" id="ARBA00022902"/>
    </source>
</evidence>
<dbReference type="SMART" id="SM00353">
    <property type="entry name" value="HLH"/>
    <property type="match status" value="1"/>
</dbReference>
<feature type="compositionally biased region" description="Polar residues" evidence="3">
    <location>
        <begin position="1217"/>
        <end position="1242"/>
    </location>
</feature>
<evidence type="ECO:0000256" key="2">
    <source>
        <dbReference type="ARBA" id="ARBA00023125"/>
    </source>
</evidence>
<dbReference type="Gene3D" id="4.10.280.10">
    <property type="entry name" value="Helix-loop-helix DNA-binding domain"/>
    <property type="match status" value="1"/>
</dbReference>
<accession>A0A6J3KV68</accession>
<feature type="region of interest" description="Disordered" evidence="3">
    <location>
        <begin position="414"/>
        <end position="509"/>
    </location>
</feature>
<feature type="compositionally biased region" description="Basic and acidic residues" evidence="3">
    <location>
        <begin position="1821"/>
        <end position="1832"/>
    </location>
</feature>
<feature type="region of interest" description="Disordered" evidence="3">
    <location>
        <begin position="1330"/>
        <end position="1366"/>
    </location>
</feature>
<feature type="compositionally biased region" description="Basic and acidic residues" evidence="3">
    <location>
        <begin position="414"/>
        <end position="432"/>
    </location>
</feature>
<dbReference type="PANTHER" id="PTHR13935:SF106">
    <property type="entry name" value="ACHAETE-SCUTE COMPLEX PROTEIN T5-RELATED"/>
    <property type="match status" value="1"/>
</dbReference>
<dbReference type="PROSITE" id="PS50888">
    <property type="entry name" value="BHLH"/>
    <property type="match status" value="1"/>
</dbReference>
<dbReference type="CDD" id="cd00083">
    <property type="entry name" value="bHLH_SF"/>
    <property type="match status" value="1"/>
</dbReference>
<feature type="compositionally biased region" description="Low complexity" evidence="3">
    <location>
        <begin position="197"/>
        <end position="214"/>
    </location>
</feature>
<dbReference type="GO" id="GO:0007399">
    <property type="term" value="P:nervous system development"/>
    <property type="evidence" value="ECO:0007669"/>
    <property type="project" value="UniProtKB-KW"/>
</dbReference>
<name>A0A6J3KV68_9HYME</name>
<dbReference type="Proteomes" id="UP000504631">
    <property type="component" value="Unplaced"/>
</dbReference>
<feature type="compositionally biased region" description="Basic and acidic residues" evidence="3">
    <location>
        <begin position="533"/>
        <end position="542"/>
    </location>
</feature>
<evidence type="ECO:0000313" key="6">
    <source>
        <dbReference type="RefSeq" id="XP_033357288.1"/>
    </source>
</evidence>
<dbReference type="InterPro" id="IPR036638">
    <property type="entry name" value="HLH_DNA-bd_sf"/>
</dbReference>
<protein>
    <submittedName>
        <fullName evidence="6">Serine-rich adhesin for platelets-like isoform X1</fullName>
    </submittedName>
</protein>
<feature type="compositionally biased region" description="Basic and acidic residues" evidence="3">
    <location>
        <begin position="1863"/>
        <end position="1872"/>
    </location>
</feature>
<dbReference type="GeneID" id="117237433"/>
<feature type="region of interest" description="Disordered" evidence="3">
    <location>
        <begin position="1863"/>
        <end position="1966"/>
    </location>
</feature>
<proteinExistence type="predicted"/>
<feature type="compositionally biased region" description="Low complexity" evidence="3">
    <location>
        <begin position="1353"/>
        <end position="1364"/>
    </location>
</feature>
<dbReference type="SUPFAM" id="SSF47459">
    <property type="entry name" value="HLH, helix-loop-helix DNA-binding domain"/>
    <property type="match status" value="1"/>
</dbReference>
<sequence>MPRKENTKAKTWERDRRKRMNAYFKTLADLLPPHQEGRKRNKVDILIHASKYIKDLHSRTEELFSAHASEAHKEELARLKKLVTQLFSRTQLLSTLLRDAGISVPAEPALEKISPLKWSNKINVEDAEKYFSKTEEVTNNKVKNSECKREKSAELKVPSKRKSVTSSHSSSKKSIENSDISKDVNSCSLENQENQVNSANSNDDNSEATSNASDTRSKEPECCQTNTSCDIAVNCPVNSKTNDALQKVESQKKVKRKSKKKEEKKSLTQCINNSVTSLTPNTLILSGGKLMPLVTPMTSNIIVNTQQQPANPIILGNSQQNQMIVMQPLTNRVQNPVVSICNQAVINTVQKVTLNTVPSIRTKMVVDSQNWTSNVKNIINATKIGGHKGILPKGKEITETTMTYKVPIPAVHKEKAEKYKEHGSKKEMEVRLKANKSHSKSSKNQQPTETVEEKNEKEKVTKNIEDANSVQKTVLKRSASTEAGCVDEPSDKKRKTDENREHNSAGTVSIPKSDFAVTCKSIESLKHVIEKIGEETNEEQDKSNSLNDSEENTETNVECSVLLSTSSTNQEDIPDSSKSAEVLTADSIHCKTKGCRDASVSHTTSPVTFSDEHLKSSNENVSVSPETDFNITINSTLEKSSNNISCSDSKSTLTEVAKTVENPVAKKMKDVCNLDTEFDNLLQVAPKEPEVVEGTTTNLESNKIILNLDTNTTTTLKPETSTAVQTPDITTPSSSLLPVNIVEDESKIAKTSKDEVSKSSLSYNTENTFVPIGNRADGLHSDLSNDIFASLQVPSSSHNPESISPTAAFLMAFPLVSSLNGKTEVLEEEMKEDFKYHSQTPPMLLQIGAMEPNSFKLKAASPPHSTVEKRLKVTCEEKKTINPPVSETVSPNMMVECTTTAKALPKVINDEPLREPYKIVVEKSTTSSSFSNATMYSISNASGTTSVINTSETGENCQNQLTTNLRNAITNTTNENVAVSQINTVSISNKSDPTNCPVQASTCDTNVRYSTSQDFLSSYSTIVENNLTTLQQNANSCTSSAIQETNASGLTQNVVPDVSQAPPLVSHLTNTNTTTNTSSLPLQTLQMEYTSHMKDKESHSSRVAYGVHGKDPLVDSNIVTNNRLNYTGHIDRVLPTPSQNIQQEYSMRSKEATLPILPSQPMQTVYESQPKDSHVLTTQQNVHQNYTSVHEKDHIIQNSHNDYTIDQNKNLPRKDSYSTGSSNATTSNRNPSYPSKDSISNSSEDHFQRSYTKINKESDSSGTNVVNQDQKLNDVLRSKAQEPQGHRRDTNYNSAKKMDVDPFTQTFSYGVKESMSTQAEQSVLNQNTDNIYQSKRDETQNYSTYSNKDTKKINTSSSNNISNKPLIQNTPVTRYSQQPTSFVATSNYEQSTVTENHAKSTTTVAHNSSNFSILSWTTFSPVGGGNNNNLVQFEQGPSQTDNTEAKTICENYSYVPLHKENPNFSNVLTNDVFSVNSTMANMDKSRMKSGMETQKQSFVDPSKTRNIQTNVPPSSKQNRMQNQTSSNNNDYNKFSTENKNKSKYGIESEYIQNEYSGMEQQSQQQQPHGPKNHQSMAAKQDKTIYPMSNYDSQVNFDLSEVSAQMKYPVETYTSSNFKYPDKSQQQSQNKYQPLVQGQVPSLQHDSGTYNNDGKHGQQQSTTKSKGNQQQHAIRAPVNWMMTPEIKHNANIADIILPPIGKELEFCQNNLFAQTPSYNQGTANQFYNNYDVAAHSFSNLPVLQSEPKRTSEVFYSEEQPFPWSPTKTSIHVEQAQPVKGIDQHIVPSSLPTLVGDLDLGTNIPEKQNFLFGQVPSRVPSDQSKDSIKDKEGNVVGRDFHTVLNNQTVQHPTAGSSFLSVSQLVEHEKAEKSHQQHHQQHHHHHHHHHHHAHQHQQQQQQQQARKHQRKSNTSPRGNSKRQLDIRKQGSGNDQLHQRHEEQKSSGHTFPEQGYQQQQQQQQQKYQQNNVHWRNRNCKSNYTAEALIGTNSSVHDTNQDKHASIKFSTNYSQNKFQTSLPTADAVMPLNYFSNADDGSGYGQMVNQNFNSYTYSSNANIYPTSNFITSISNTPTSYMMPLHDNTDYMETNAFLLSNVTVTSTTTSSSSSTVTTSTSNVNTNVKNHQHYGKQQNCDKRPYPTNAKKAKRKALDGTMQNLEFPLSGINSPLEDYHHSTTFLPPPPPPHASPLYQNHTQTNVYTKAVNGLPPPPPVTGPQGVPAVATAGFPMNPNMPRGGIVAGNHMTMSHHPSGTSLTNFNLSTIFPEMNDKITGYKPPNGIPPGLSQPPNQSATYAQRTNYTTNPLCHLPQVCLITKEFSIPCELKLNRSVVFRCRKKVNLVIAFLLLLLHLLLE</sequence>
<reference evidence="6" key="1">
    <citation type="submission" date="2025-08" db="UniProtKB">
        <authorList>
            <consortium name="RefSeq"/>
        </authorList>
    </citation>
    <scope>IDENTIFICATION</scope>
    <source>
        <tissue evidence="6">Muscle</tissue>
    </source>
</reference>
<feature type="compositionally biased region" description="Basic and acidic residues" evidence="3">
    <location>
        <begin position="1933"/>
        <end position="1942"/>
    </location>
</feature>
<dbReference type="KEGG" id="bvk:117237433"/>
<evidence type="ECO:0000259" key="4">
    <source>
        <dbReference type="PROSITE" id="PS50888"/>
    </source>
</evidence>
<dbReference type="GO" id="GO:0000981">
    <property type="term" value="F:DNA-binding transcription factor activity, RNA polymerase II-specific"/>
    <property type="evidence" value="ECO:0007669"/>
    <property type="project" value="TreeGrafter"/>
</dbReference>
<feature type="region of interest" description="Disordered" evidence="3">
    <location>
        <begin position="533"/>
        <end position="557"/>
    </location>
</feature>
<feature type="compositionally biased region" description="Low complexity" evidence="3">
    <location>
        <begin position="1950"/>
        <end position="1965"/>
    </location>
</feature>
<feature type="compositionally biased region" description="Basic and acidic residues" evidence="3">
    <location>
        <begin position="173"/>
        <end position="182"/>
    </location>
</feature>
<feature type="region of interest" description="Disordered" evidence="3">
    <location>
        <begin position="1640"/>
        <end position="1671"/>
    </location>
</feature>
<feature type="region of interest" description="Disordered" evidence="3">
    <location>
        <begin position="1276"/>
        <end position="1299"/>
    </location>
</feature>
<feature type="compositionally biased region" description="Basic and acidic residues" evidence="3">
    <location>
        <begin position="141"/>
        <end position="154"/>
    </location>
</feature>
<feature type="compositionally biased region" description="Polar residues" evidence="3">
    <location>
        <begin position="183"/>
        <end position="196"/>
    </location>
</feature>
<dbReference type="RefSeq" id="XP_033357288.1">
    <property type="nucleotide sequence ID" value="XM_033501397.1"/>
</dbReference>
<dbReference type="GO" id="GO:0046983">
    <property type="term" value="F:protein dimerization activity"/>
    <property type="evidence" value="ECO:0007669"/>
    <property type="project" value="InterPro"/>
</dbReference>
<gene>
    <name evidence="6" type="primary">LOC117237433</name>
</gene>